<dbReference type="InterPro" id="IPR012349">
    <property type="entry name" value="Split_barrel_FMN-bd"/>
</dbReference>
<organism evidence="3 4">
    <name type="scientific">Actinophytocola gossypii</name>
    <dbReference type="NCBI Taxonomy" id="2812003"/>
    <lineage>
        <taxon>Bacteria</taxon>
        <taxon>Bacillati</taxon>
        <taxon>Actinomycetota</taxon>
        <taxon>Actinomycetes</taxon>
        <taxon>Pseudonocardiales</taxon>
        <taxon>Pseudonocardiaceae</taxon>
    </lineage>
</organism>
<name>A0ABT2JJV1_9PSEU</name>
<comment type="caution">
    <text evidence="3">The sequence shown here is derived from an EMBL/GenBank/DDBJ whole genome shotgun (WGS) entry which is preliminary data.</text>
</comment>
<dbReference type="InterPro" id="IPR050268">
    <property type="entry name" value="NADH-dep_flavin_reductase"/>
</dbReference>
<dbReference type="SMART" id="SM00903">
    <property type="entry name" value="Flavin_Reduct"/>
    <property type="match status" value="1"/>
</dbReference>
<protein>
    <submittedName>
        <fullName evidence="3">Flavin reductase family protein</fullName>
    </submittedName>
</protein>
<evidence type="ECO:0000313" key="3">
    <source>
        <dbReference type="EMBL" id="MCT2587981.1"/>
    </source>
</evidence>
<dbReference type="InterPro" id="IPR002563">
    <property type="entry name" value="Flavin_Rdtase-like_dom"/>
</dbReference>
<keyword evidence="4" id="KW-1185">Reference proteome</keyword>
<sequence>MMPGSTVYPCSVRDAMANWPTGMAVITTADGDGWWWGFTASAVSQVSERPPMISVSLDRDAHCRPVFTAADAYAVHVLRTGQEELADRFSDAPNDFEALSVTTGYEGVPLLDDVAVRLECRPVQSLPAGDHVLLLGEVVRARTGPHDPLVHVGQSFRSLTRPLSLPHAS</sequence>
<evidence type="ECO:0000259" key="2">
    <source>
        <dbReference type="SMART" id="SM00903"/>
    </source>
</evidence>
<dbReference type="Proteomes" id="UP001156441">
    <property type="component" value="Unassembled WGS sequence"/>
</dbReference>
<evidence type="ECO:0000313" key="4">
    <source>
        <dbReference type="Proteomes" id="UP001156441"/>
    </source>
</evidence>
<evidence type="ECO:0000256" key="1">
    <source>
        <dbReference type="ARBA" id="ARBA00023002"/>
    </source>
</evidence>
<proteinExistence type="predicted"/>
<feature type="domain" description="Flavin reductase like" evidence="2">
    <location>
        <begin position="16"/>
        <end position="158"/>
    </location>
</feature>
<dbReference type="EMBL" id="JAFFZE010000031">
    <property type="protein sequence ID" value="MCT2587981.1"/>
    <property type="molecule type" value="Genomic_DNA"/>
</dbReference>
<gene>
    <name evidence="3" type="ORF">JT362_33215</name>
</gene>
<dbReference type="Gene3D" id="2.30.110.10">
    <property type="entry name" value="Electron Transport, Fmn-binding Protein, Chain A"/>
    <property type="match status" value="1"/>
</dbReference>
<keyword evidence="1" id="KW-0560">Oxidoreductase</keyword>
<dbReference type="PANTHER" id="PTHR30466:SF1">
    <property type="entry name" value="FMN REDUCTASE (NADH) RUTF"/>
    <property type="match status" value="1"/>
</dbReference>
<dbReference type="PANTHER" id="PTHR30466">
    <property type="entry name" value="FLAVIN REDUCTASE"/>
    <property type="match status" value="1"/>
</dbReference>
<reference evidence="3 4" key="1">
    <citation type="submission" date="2021-02" db="EMBL/GenBank/DDBJ databases">
        <title>Actinophytocola xerophila sp. nov., isolated from soil of cotton cropping field.</title>
        <authorList>
            <person name="Huang R."/>
            <person name="Chen X."/>
            <person name="Ge X."/>
            <person name="Liu W."/>
        </authorList>
    </citation>
    <scope>NUCLEOTIDE SEQUENCE [LARGE SCALE GENOMIC DNA]</scope>
    <source>
        <strain evidence="3 4">S1-96</strain>
    </source>
</reference>
<accession>A0ABT2JJV1</accession>
<dbReference type="RefSeq" id="WP_260195908.1">
    <property type="nucleotide sequence ID" value="NZ_JAFFZE010000031.1"/>
</dbReference>
<dbReference type="Pfam" id="PF01613">
    <property type="entry name" value="Flavin_Reduct"/>
    <property type="match status" value="1"/>
</dbReference>
<dbReference type="SUPFAM" id="SSF50475">
    <property type="entry name" value="FMN-binding split barrel"/>
    <property type="match status" value="1"/>
</dbReference>